<dbReference type="EMBL" id="FN649751">
    <property type="protein sequence ID" value="CBN75095.1"/>
    <property type="molecule type" value="Genomic_DNA"/>
</dbReference>
<dbReference type="AlphaFoldDB" id="D8LS38"/>
<organism evidence="8 9">
    <name type="scientific">Ectocarpus siliculosus</name>
    <name type="common">Brown alga</name>
    <name type="synonym">Conferva siliculosa</name>
    <dbReference type="NCBI Taxonomy" id="2880"/>
    <lineage>
        <taxon>Eukaryota</taxon>
        <taxon>Sar</taxon>
        <taxon>Stramenopiles</taxon>
        <taxon>Ochrophyta</taxon>
        <taxon>PX clade</taxon>
        <taxon>Phaeophyceae</taxon>
        <taxon>Ectocarpales</taxon>
        <taxon>Ectocarpaceae</taxon>
        <taxon>Ectocarpus</taxon>
    </lineage>
</organism>
<dbReference type="PROSITE" id="PS51382">
    <property type="entry name" value="SPX"/>
    <property type="match status" value="1"/>
</dbReference>
<dbReference type="InParanoid" id="D8LS38"/>
<feature type="transmembrane region" description="Helical" evidence="6">
    <location>
        <begin position="542"/>
        <end position="561"/>
    </location>
</feature>
<dbReference type="GO" id="GO:0022857">
    <property type="term" value="F:transmembrane transporter activity"/>
    <property type="evidence" value="ECO:0007669"/>
    <property type="project" value="InterPro"/>
</dbReference>
<protein>
    <recommendedName>
        <fullName evidence="7">SPX domain-containing protein</fullName>
    </recommendedName>
</protein>
<evidence type="ECO:0000256" key="5">
    <source>
        <dbReference type="SAM" id="MobiDB-lite"/>
    </source>
</evidence>
<feature type="transmembrane region" description="Helical" evidence="6">
    <location>
        <begin position="591"/>
        <end position="609"/>
    </location>
</feature>
<dbReference type="OMA" id="MTNYYIV"/>
<dbReference type="eggNOG" id="KOG1161">
    <property type="taxonomic scope" value="Eukaryota"/>
</dbReference>
<evidence type="ECO:0000256" key="3">
    <source>
        <dbReference type="ARBA" id="ARBA00022989"/>
    </source>
</evidence>
<sequence>MWLPQVEKVVLFFLSKQGELAQLLLDARQLRPSQKGGNSAGNSGNAFFIGNGAGGDAATGGIIARETDRHAIYCSIGTQIAELMRFLQLNVSGLRKILKKHDKQVRDKLIAKNYLSTRANEKYSSMRQLYNNAGVMALVASLRNAFEVDEGEQIRVHRGSVDEERGLLSARAEDRTLSEVSCTEGVLVEIANQQRALAEAQYLTTSKYLSLQVLLDGSGLSSVDEGSEQESTHRELHRPSAYINLATTFLYMTNYYIVGPTSAEYAAALGGSPAVSGLIIGMTPIAACFSCLLYSWWTNTSFRGPLLLCSAMLIVGNFLYGLALTYDAFWMVLVGRMLIGLGGARGVNRRYIADTIPIASRTAYSAAFVAAGALGMAFGPALSAVLIAADFTLAGVQFNGLTNPGWIMLVLWVIMGALIQYEFQEPPQYTSGNSDLGSDELDRSASNTPTRNRLLTKRAAVAAADESGKLTAATGGSAGAYGSTAAGAAGLNNGDQQEKLLEGGGGGGAPANTRIATASPPPPGLSATSNKNAQFPIAAGCFFPRCLFALPAVVTLGGLFLSDYHSSFEKMVVSSAPVLTQYRFDWSVREVGMLMAVLGMVVLPVNALVGRMSMSCEDRVMLQVLAVFAGIGCLVIVDFSMSPFRYTEGQYVAGVSLAFVAMQAHEGVIMSITSKIIPAELAKGTWNSGFLATEAGTFGRFVGDALITVLGVMTLSSLDFLLFFPSVFLVIVMMGGFWLVYPFLQGH</sequence>
<dbReference type="OrthoDB" id="5588846at2759"/>
<evidence type="ECO:0000313" key="9">
    <source>
        <dbReference type="Proteomes" id="UP000002630"/>
    </source>
</evidence>
<feature type="domain" description="SPX" evidence="7">
    <location>
        <begin position="1"/>
        <end position="115"/>
    </location>
</feature>
<evidence type="ECO:0000256" key="4">
    <source>
        <dbReference type="ARBA" id="ARBA00023136"/>
    </source>
</evidence>
<dbReference type="Pfam" id="PF07690">
    <property type="entry name" value="MFS_1"/>
    <property type="match status" value="1"/>
</dbReference>
<dbReference type="InterPro" id="IPR036259">
    <property type="entry name" value="MFS_trans_sf"/>
</dbReference>
<evidence type="ECO:0000256" key="6">
    <source>
        <dbReference type="SAM" id="Phobius"/>
    </source>
</evidence>
<dbReference type="PANTHER" id="PTHR23510">
    <property type="entry name" value="INNER MEMBRANE TRANSPORT PROTEIN YAJR"/>
    <property type="match status" value="1"/>
</dbReference>
<feature type="region of interest" description="Disordered" evidence="5">
    <location>
        <begin position="495"/>
        <end position="528"/>
    </location>
</feature>
<dbReference type="EMBL" id="FN648927">
    <property type="protein sequence ID" value="CBN75095.1"/>
    <property type="molecule type" value="Genomic_DNA"/>
</dbReference>
<dbReference type="STRING" id="2880.D8LS38"/>
<dbReference type="Proteomes" id="UP000002630">
    <property type="component" value="Linkage Group LG26"/>
</dbReference>
<feature type="transmembrane region" description="Helical" evidence="6">
    <location>
        <begin position="304"/>
        <end position="322"/>
    </location>
</feature>
<feature type="transmembrane region" description="Helical" evidence="6">
    <location>
        <begin position="720"/>
        <end position="744"/>
    </location>
</feature>
<feature type="transmembrane region" description="Helical" evidence="6">
    <location>
        <begin position="328"/>
        <end position="347"/>
    </location>
</feature>
<dbReference type="Gene3D" id="1.20.1250.20">
    <property type="entry name" value="MFS general substrate transporter like domains"/>
    <property type="match status" value="1"/>
</dbReference>
<keyword evidence="4 6" id="KW-0472">Membrane</keyword>
<dbReference type="InterPro" id="IPR051068">
    <property type="entry name" value="MFS_Domain-Containing_Protein"/>
</dbReference>
<keyword evidence="2 6" id="KW-0812">Transmembrane</keyword>
<accession>D8LS38</accession>
<reference evidence="8 9" key="1">
    <citation type="journal article" date="2010" name="Nature">
        <title>The Ectocarpus genome and the independent evolution of multicellularity in brown algae.</title>
        <authorList>
            <person name="Cock J.M."/>
            <person name="Sterck L."/>
            <person name="Rouze P."/>
            <person name="Scornet D."/>
            <person name="Allen A.E."/>
            <person name="Amoutzias G."/>
            <person name="Anthouard V."/>
            <person name="Artiguenave F."/>
            <person name="Aury J.M."/>
            <person name="Badger J.H."/>
            <person name="Beszteri B."/>
            <person name="Billiau K."/>
            <person name="Bonnet E."/>
            <person name="Bothwell J.H."/>
            <person name="Bowler C."/>
            <person name="Boyen C."/>
            <person name="Brownlee C."/>
            <person name="Carrano C.J."/>
            <person name="Charrier B."/>
            <person name="Cho G.Y."/>
            <person name="Coelho S.M."/>
            <person name="Collen J."/>
            <person name="Corre E."/>
            <person name="Da Silva C."/>
            <person name="Delage L."/>
            <person name="Delaroque N."/>
            <person name="Dittami S.M."/>
            <person name="Doulbeau S."/>
            <person name="Elias M."/>
            <person name="Farnham G."/>
            <person name="Gachon C.M."/>
            <person name="Gschloessl B."/>
            <person name="Heesch S."/>
            <person name="Jabbari K."/>
            <person name="Jubin C."/>
            <person name="Kawai H."/>
            <person name="Kimura K."/>
            <person name="Kloareg B."/>
            <person name="Kupper F.C."/>
            <person name="Lang D."/>
            <person name="Le Bail A."/>
            <person name="Leblanc C."/>
            <person name="Lerouge P."/>
            <person name="Lohr M."/>
            <person name="Lopez P.J."/>
            <person name="Martens C."/>
            <person name="Maumus F."/>
            <person name="Michel G."/>
            <person name="Miranda-Saavedra D."/>
            <person name="Morales J."/>
            <person name="Moreau H."/>
            <person name="Motomura T."/>
            <person name="Nagasato C."/>
            <person name="Napoli C.A."/>
            <person name="Nelson D.R."/>
            <person name="Nyvall-Collen P."/>
            <person name="Peters A.F."/>
            <person name="Pommier C."/>
            <person name="Potin P."/>
            <person name="Poulain J."/>
            <person name="Quesneville H."/>
            <person name="Read B."/>
            <person name="Rensing S.A."/>
            <person name="Ritter A."/>
            <person name="Rousvoal S."/>
            <person name="Samanta M."/>
            <person name="Samson G."/>
            <person name="Schroeder D.C."/>
            <person name="Segurens B."/>
            <person name="Strittmatter M."/>
            <person name="Tonon T."/>
            <person name="Tregear J.W."/>
            <person name="Valentin K."/>
            <person name="von Dassow P."/>
            <person name="Yamagishi T."/>
            <person name="Van de Peer Y."/>
            <person name="Wincker P."/>
        </authorList>
    </citation>
    <scope>NUCLEOTIDE SEQUENCE [LARGE SCALE GENOMIC DNA]</scope>
    <source>
        <strain evidence="9">Ec32 / CCAP1310/4</strain>
    </source>
</reference>
<evidence type="ECO:0000313" key="8">
    <source>
        <dbReference type="EMBL" id="CBN75095.1"/>
    </source>
</evidence>
<dbReference type="InterPro" id="IPR011701">
    <property type="entry name" value="MFS"/>
</dbReference>
<feature type="transmembrane region" description="Helical" evidence="6">
    <location>
        <begin position="401"/>
        <end position="419"/>
    </location>
</feature>
<name>D8LS38_ECTSI</name>
<evidence type="ECO:0000256" key="2">
    <source>
        <dbReference type="ARBA" id="ARBA00022692"/>
    </source>
</evidence>
<feature type="transmembrane region" description="Helical" evidence="6">
    <location>
        <begin position="241"/>
        <end position="258"/>
    </location>
</feature>
<keyword evidence="3 6" id="KW-1133">Transmembrane helix</keyword>
<evidence type="ECO:0000256" key="1">
    <source>
        <dbReference type="ARBA" id="ARBA00004141"/>
    </source>
</evidence>
<feature type="transmembrane region" description="Helical" evidence="6">
    <location>
        <begin position="621"/>
        <end position="641"/>
    </location>
</feature>
<comment type="subcellular location">
    <subcellularLocation>
        <location evidence="1">Membrane</location>
        <topology evidence="1">Multi-pass membrane protein</topology>
    </subcellularLocation>
</comment>
<proteinExistence type="predicted"/>
<feature type="transmembrane region" description="Helical" evidence="6">
    <location>
        <begin position="278"/>
        <end position="297"/>
    </location>
</feature>
<feature type="transmembrane region" description="Helical" evidence="6">
    <location>
        <begin position="368"/>
        <end position="389"/>
    </location>
</feature>
<keyword evidence="9" id="KW-1185">Reference proteome</keyword>
<evidence type="ECO:0000259" key="7">
    <source>
        <dbReference type="PROSITE" id="PS51382"/>
    </source>
</evidence>
<dbReference type="InterPro" id="IPR004331">
    <property type="entry name" value="SPX_dom"/>
</dbReference>
<dbReference type="eggNOG" id="KOG2325">
    <property type="taxonomic scope" value="Eukaryota"/>
</dbReference>
<feature type="region of interest" description="Disordered" evidence="5">
    <location>
        <begin position="429"/>
        <end position="450"/>
    </location>
</feature>
<gene>
    <name evidence="8" type="ORF">Esi_0070_0005</name>
</gene>
<dbReference type="PANTHER" id="PTHR23510:SF64">
    <property type="entry name" value="INNER MEMBRANE TRANSPORT PROTEIN YAJR"/>
    <property type="match status" value="1"/>
</dbReference>
<dbReference type="SUPFAM" id="SSF103473">
    <property type="entry name" value="MFS general substrate transporter"/>
    <property type="match status" value="1"/>
</dbReference>
<dbReference type="GO" id="GO:0016020">
    <property type="term" value="C:membrane"/>
    <property type="evidence" value="ECO:0007669"/>
    <property type="project" value="UniProtKB-SubCell"/>
</dbReference>